<dbReference type="PANTHER" id="PTHR10826">
    <property type="entry name" value="COMPLEMENT COMPONENT 1"/>
    <property type="match status" value="1"/>
</dbReference>
<reference evidence="3" key="1">
    <citation type="submission" date="2016-06" db="EMBL/GenBank/DDBJ databases">
        <title>Parallel loss of symbiosis genes in relatives of nitrogen-fixing non-legume Parasponia.</title>
        <authorList>
            <person name="Van Velzen R."/>
            <person name="Holmer R."/>
            <person name="Bu F."/>
            <person name="Rutten L."/>
            <person name="Van Zeijl A."/>
            <person name="Liu W."/>
            <person name="Santuari L."/>
            <person name="Cao Q."/>
            <person name="Sharma T."/>
            <person name="Shen D."/>
            <person name="Roswanjaya Y."/>
            <person name="Wardhani T."/>
            <person name="Kalhor M.S."/>
            <person name="Jansen J."/>
            <person name="Van den Hoogen J."/>
            <person name="Gungor B."/>
            <person name="Hartog M."/>
            <person name="Hontelez J."/>
            <person name="Verver J."/>
            <person name="Yang W.-C."/>
            <person name="Schijlen E."/>
            <person name="Repin R."/>
            <person name="Schilthuizen M."/>
            <person name="Schranz E."/>
            <person name="Heidstra R."/>
            <person name="Miyata K."/>
            <person name="Fedorova E."/>
            <person name="Kohlen W."/>
            <person name="Bisseling T."/>
            <person name="Smit S."/>
            <person name="Geurts R."/>
        </authorList>
    </citation>
    <scope>NUCLEOTIDE SEQUENCE [LARGE SCALE GENOMIC DNA]</scope>
    <source>
        <strain evidence="3">cv. WU1-14</strain>
    </source>
</reference>
<dbReference type="FunFam" id="3.10.280.10:FF:000002">
    <property type="entry name" value="Mitochondrial glycoprotein family protein"/>
    <property type="match status" value="1"/>
</dbReference>
<feature type="compositionally biased region" description="Acidic residues" evidence="1">
    <location>
        <begin position="136"/>
        <end position="146"/>
    </location>
</feature>
<evidence type="ECO:0000313" key="2">
    <source>
        <dbReference type="EMBL" id="PON59913.1"/>
    </source>
</evidence>
<dbReference type="SUPFAM" id="SSF54529">
    <property type="entry name" value="Mitochondrial glycoprotein MAM33-like"/>
    <property type="match status" value="1"/>
</dbReference>
<accession>A0A2P5CFU3</accession>
<feature type="region of interest" description="Disordered" evidence="1">
    <location>
        <begin position="131"/>
        <end position="155"/>
    </location>
</feature>
<dbReference type="EMBL" id="JXTB01000135">
    <property type="protein sequence ID" value="PON59913.1"/>
    <property type="molecule type" value="Genomic_DNA"/>
</dbReference>
<dbReference type="Gene3D" id="3.10.280.10">
    <property type="entry name" value="Mitochondrial glycoprotein"/>
    <property type="match status" value="1"/>
</dbReference>
<dbReference type="InterPro" id="IPR036561">
    <property type="entry name" value="MAM33_sf"/>
</dbReference>
<evidence type="ECO:0000313" key="3">
    <source>
        <dbReference type="Proteomes" id="UP000237105"/>
    </source>
</evidence>
<dbReference type="GO" id="GO:0005759">
    <property type="term" value="C:mitochondrial matrix"/>
    <property type="evidence" value="ECO:0007669"/>
    <property type="project" value="InterPro"/>
</dbReference>
<dbReference type="PANTHER" id="PTHR10826:SF27">
    <property type="entry name" value="OS06G0326500 PROTEIN"/>
    <property type="match status" value="1"/>
</dbReference>
<dbReference type="Proteomes" id="UP000237105">
    <property type="component" value="Unassembled WGS sequence"/>
</dbReference>
<dbReference type="AlphaFoldDB" id="A0A2P5CFU3"/>
<evidence type="ECO:0000256" key="1">
    <source>
        <dbReference type="SAM" id="MobiDB-lite"/>
    </source>
</evidence>
<organism evidence="2 3">
    <name type="scientific">Parasponia andersonii</name>
    <name type="common">Sponia andersonii</name>
    <dbReference type="NCBI Taxonomy" id="3476"/>
    <lineage>
        <taxon>Eukaryota</taxon>
        <taxon>Viridiplantae</taxon>
        <taxon>Streptophyta</taxon>
        <taxon>Embryophyta</taxon>
        <taxon>Tracheophyta</taxon>
        <taxon>Spermatophyta</taxon>
        <taxon>Magnoliopsida</taxon>
        <taxon>eudicotyledons</taxon>
        <taxon>Gunneridae</taxon>
        <taxon>Pentapetalae</taxon>
        <taxon>rosids</taxon>
        <taxon>fabids</taxon>
        <taxon>Rosales</taxon>
        <taxon>Cannabaceae</taxon>
        <taxon>Parasponia</taxon>
    </lineage>
</organism>
<dbReference type="OrthoDB" id="278212at2759"/>
<proteinExistence type="predicted"/>
<gene>
    <name evidence="2" type="ORF">PanWU01x14_156320</name>
</gene>
<dbReference type="InterPro" id="IPR003428">
    <property type="entry name" value="MAM33"/>
</dbReference>
<dbReference type="Pfam" id="PF02330">
    <property type="entry name" value="MAM33"/>
    <property type="match status" value="1"/>
</dbReference>
<comment type="caution">
    <text evidence="2">The sequence shown here is derived from an EMBL/GenBank/DDBJ whole genome shotgun (WGS) entry which is preliminary data.</text>
</comment>
<keyword evidence="3" id="KW-1185">Reference proteome</keyword>
<name>A0A2P5CFU3_PARAD</name>
<protein>
    <submittedName>
        <fullName evidence="2">Mitochondrial glycoprotein</fullName>
    </submittedName>
</protein>
<sequence length="258" mass="29336">MALYSILRRASSSVLPLAIRTVGSSRALHGAASTVRLTLQKGNLSRELTRQSFVPFLRFSTETAAKNRADENLIRVLESELQCAEESEPGQDSVEEIPDEFPFEIEDNLGERTILLTRKFEDETIKVEVDIPNVSMEDEGDDDADNQDQSNDQTSIPLVVRITKRRGLELEFGVTAFPDEFTIDSLSIKQPDGSEDQLAYEGPDFNDLDENLQKAFHKYLEVRGIKPSTTNFLHEYMIAKDSKEYMNWLKNLKNFVEH</sequence>
<dbReference type="STRING" id="3476.A0A2P5CFU3"/>